<proteinExistence type="predicted"/>
<feature type="region of interest" description="Disordered" evidence="2">
    <location>
        <begin position="166"/>
        <end position="246"/>
    </location>
</feature>
<dbReference type="OrthoDB" id="10576109at2759"/>
<evidence type="ECO:0000313" key="4">
    <source>
        <dbReference type="Proteomes" id="UP000239899"/>
    </source>
</evidence>
<dbReference type="EMBL" id="LHPG02000016">
    <property type="protein sequence ID" value="PRW33701.1"/>
    <property type="molecule type" value="Genomic_DNA"/>
</dbReference>
<sequence>MPLAEARSWFEAGEHEGDAKHREELEAVLAERAGLNNEMQHMARAAMRDHDAQDQKLRRLLNYAVALEKELEQAGKGMEEVALAAAHDAEERTLLQYQQALLEFERAHEEHEAEAHAVEASLRAEVKRLHDLLYSAHGAKKQWRERALSVEAQFVQLRSLIQASLSHTAHEQSASPPPPLNANPRIRSSDEVAPADAAVSVQHNHAPAAAGEAHKTSAARQSKGRSKDVRHQRGASSVSGESLQSL</sequence>
<protein>
    <submittedName>
        <fullName evidence="3">Anucleate primary sterigmata B</fullName>
    </submittedName>
</protein>
<feature type="compositionally biased region" description="Polar residues" evidence="2">
    <location>
        <begin position="234"/>
        <end position="246"/>
    </location>
</feature>
<feature type="coiled-coil region" evidence="1">
    <location>
        <begin position="94"/>
        <end position="121"/>
    </location>
</feature>
<evidence type="ECO:0000313" key="3">
    <source>
        <dbReference type="EMBL" id="PRW33701.1"/>
    </source>
</evidence>
<dbReference type="AlphaFoldDB" id="A0A2P6THD5"/>
<name>A0A2P6THD5_CHLSO</name>
<evidence type="ECO:0000256" key="2">
    <source>
        <dbReference type="SAM" id="MobiDB-lite"/>
    </source>
</evidence>
<keyword evidence="4" id="KW-1185">Reference proteome</keyword>
<evidence type="ECO:0000256" key="1">
    <source>
        <dbReference type="SAM" id="Coils"/>
    </source>
</evidence>
<reference evidence="3 4" key="1">
    <citation type="journal article" date="2018" name="Plant J.">
        <title>Genome sequences of Chlorella sorokiniana UTEX 1602 and Micractinium conductrix SAG 241.80: implications to maltose excretion by a green alga.</title>
        <authorList>
            <person name="Arriola M.B."/>
            <person name="Velmurugan N."/>
            <person name="Zhang Y."/>
            <person name="Plunkett M.H."/>
            <person name="Hondzo H."/>
            <person name="Barney B.M."/>
        </authorList>
    </citation>
    <scope>NUCLEOTIDE SEQUENCE [LARGE SCALE GENOMIC DNA]</scope>
    <source>
        <strain evidence="4">UTEX 1602</strain>
    </source>
</reference>
<feature type="region of interest" description="Disordered" evidence="2">
    <location>
        <begin position="1"/>
        <end position="20"/>
    </location>
</feature>
<comment type="caution">
    <text evidence="3">The sequence shown here is derived from an EMBL/GenBank/DDBJ whole genome shotgun (WGS) entry which is preliminary data.</text>
</comment>
<dbReference type="Proteomes" id="UP000239899">
    <property type="component" value="Unassembled WGS sequence"/>
</dbReference>
<accession>A0A2P6THD5</accession>
<gene>
    <name evidence="3" type="ORF">C2E21_7609</name>
</gene>
<organism evidence="3 4">
    <name type="scientific">Chlorella sorokiniana</name>
    <name type="common">Freshwater green alga</name>
    <dbReference type="NCBI Taxonomy" id="3076"/>
    <lineage>
        <taxon>Eukaryota</taxon>
        <taxon>Viridiplantae</taxon>
        <taxon>Chlorophyta</taxon>
        <taxon>core chlorophytes</taxon>
        <taxon>Trebouxiophyceae</taxon>
        <taxon>Chlorellales</taxon>
        <taxon>Chlorellaceae</taxon>
        <taxon>Chlorella clade</taxon>
        <taxon>Chlorella</taxon>
    </lineage>
</organism>
<keyword evidence="1" id="KW-0175">Coiled coil</keyword>